<dbReference type="PANTHER" id="PTHR22550">
    <property type="entry name" value="SPORE GERMINATION PROTEIN"/>
    <property type="match status" value="1"/>
</dbReference>
<dbReference type="RefSeq" id="WP_203822475.1">
    <property type="nucleotide sequence ID" value="NZ_BAAABP010000033.1"/>
</dbReference>
<evidence type="ECO:0000256" key="4">
    <source>
        <dbReference type="ARBA" id="ARBA00023136"/>
    </source>
</evidence>
<evidence type="ECO:0000313" key="7">
    <source>
        <dbReference type="EMBL" id="GIE16132.1"/>
    </source>
</evidence>
<evidence type="ECO:0000256" key="3">
    <source>
        <dbReference type="ARBA" id="ARBA00022989"/>
    </source>
</evidence>
<evidence type="ECO:0000259" key="6">
    <source>
        <dbReference type="PROSITE" id="PS50234"/>
    </source>
</evidence>
<dbReference type="InterPro" id="IPR002035">
    <property type="entry name" value="VWF_A"/>
</dbReference>
<proteinExistence type="predicted"/>
<dbReference type="EMBL" id="BOMM01000078">
    <property type="protein sequence ID" value="GIE16132.1"/>
    <property type="molecule type" value="Genomic_DNA"/>
</dbReference>
<dbReference type="InterPro" id="IPR036465">
    <property type="entry name" value="vWFA_dom_sf"/>
</dbReference>
<keyword evidence="2 5" id="KW-0812">Transmembrane</keyword>
<accession>A0A919JA89</accession>
<dbReference type="PANTHER" id="PTHR22550:SF5">
    <property type="entry name" value="LEUCINE ZIPPER PROTEIN 4"/>
    <property type="match status" value="1"/>
</dbReference>
<dbReference type="AlphaFoldDB" id="A0A919JA89"/>
<evidence type="ECO:0000256" key="1">
    <source>
        <dbReference type="ARBA" id="ARBA00022475"/>
    </source>
</evidence>
<keyword evidence="1" id="KW-1003">Cell membrane</keyword>
<dbReference type="PROSITE" id="PS50234">
    <property type="entry name" value="VWFA"/>
    <property type="match status" value="1"/>
</dbReference>
<gene>
    <name evidence="7" type="ORF">Afe05nite_79720</name>
</gene>
<keyword evidence="3 5" id="KW-1133">Transmembrane helix</keyword>
<dbReference type="SMART" id="SM00327">
    <property type="entry name" value="VWA"/>
    <property type="match status" value="1"/>
</dbReference>
<feature type="transmembrane region" description="Helical" evidence="5">
    <location>
        <begin position="57"/>
        <end position="74"/>
    </location>
</feature>
<comment type="caution">
    <text evidence="7">The sequence shown here is derived from an EMBL/GenBank/DDBJ whole genome shotgun (WGS) entry which is preliminary data.</text>
</comment>
<dbReference type="SUPFAM" id="SSF53300">
    <property type="entry name" value="vWA-like"/>
    <property type="match status" value="1"/>
</dbReference>
<evidence type="ECO:0000256" key="2">
    <source>
        <dbReference type="ARBA" id="ARBA00022692"/>
    </source>
</evidence>
<protein>
    <submittedName>
        <fullName evidence="7">Membrane protein</fullName>
    </submittedName>
</protein>
<dbReference type="Proteomes" id="UP000598174">
    <property type="component" value="Unassembled WGS sequence"/>
</dbReference>
<feature type="transmembrane region" description="Helical" evidence="5">
    <location>
        <begin position="292"/>
        <end position="311"/>
    </location>
</feature>
<keyword evidence="8" id="KW-1185">Reference proteome</keyword>
<dbReference type="Pfam" id="PF07584">
    <property type="entry name" value="BatA"/>
    <property type="match status" value="1"/>
</dbReference>
<organism evidence="7 8">
    <name type="scientific">Paractinoplanes ferrugineus</name>
    <dbReference type="NCBI Taxonomy" id="113564"/>
    <lineage>
        <taxon>Bacteria</taxon>
        <taxon>Bacillati</taxon>
        <taxon>Actinomycetota</taxon>
        <taxon>Actinomycetes</taxon>
        <taxon>Micromonosporales</taxon>
        <taxon>Micromonosporaceae</taxon>
        <taxon>Paractinoplanes</taxon>
    </lineage>
</organism>
<dbReference type="InterPro" id="IPR050768">
    <property type="entry name" value="UPF0353/GerABKA_families"/>
</dbReference>
<sequence length="316" mass="33951">MIRFLEPWWLLALLPVLALAGVYVWRQFRKRTYAMRFTNVDLLRTLAPKGLGWRRHVSAAAFLLSLFLLGAAMARPSIDREEPLERATVMLAIDVSLSMDADDVAPNRLEAAQEAAKSFVNELPATYNVGLVSFAKSANVLVSPTKDRSAVVSGIDGLTLAEATATGEAVFTSLDAIRTVPADGADGAPPARIVLLSDGYRTSGRSTEDAASAASQANVPVSTIAFGTDTGVVNIQGENKLVPVDRQSLQQLAEATKGYYYEAASIGELKKVYEDMGSSIGHRVESREVTQWYAGVALLFGLCAAGLSLIWTSRLP</sequence>
<name>A0A919JA89_9ACTN</name>
<dbReference type="InterPro" id="IPR024163">
    <property type="entry name" value="Aerotolerance_reg_N"/>
</dbReference>
<feature type="transmembrane region" description="Helical" evidence="5">
    <location>
        <begin position="6"/>
        <end position="25"/>
    </location>
</feature>
<reference evidence="7" key="1">
    <citation type="submission" date="2021-01" db="EMBL/GenBank/DDBJ databases">
        <title>Whole genome shotgun sequence of Actinoplanes ferrugineus NBRC 15555.</title>
        <authorList>
            <person name="Komaki H."/>
            <person name="Tamura T."/>
        </authorList>
    </citation>
    <scope>NUCLEOTIDE SEQUENCE</scope>
    <source>
        <strain evidence="7">NBRC 15555</strain>
    </source>
</reference>
<evidence type="ECO:0000256" key="5">
    <source>
        <dbReference type="SAM" id="Phobius"/>
    </source>
</evidence>
<dbReference type="Gene3D" id="3.40.50.410">
    <property type="entry name" value="von Willebrand factor, type A domain"/>
    <property type="match status" value="1"/>
</dbReference>
<dbReference type="Pfam" id="PF13519">
    <property type="entry name" value="VWA_2"/>
    <property type="match status" value="1"/>
</dbReference>
<feature type="domain" description="VWFA" evidence="6">
    <location>
        <begin position="88"/>
        <end position="276"/>
    </location>
</feature>
<evidence type="ECO:0000313" key="8">
    <source>
        <dbReference type="Proteomes" id="UP000598174"/>
    </source>
</evidence>
<keyword evidence="4 5" id="KW-0472">Membrane</keyword>